<keyword evidence="3" id="KW-1185">Reference proteome</keyword>
<name>A0ABV5DHT0_9ACTN</name>
<comment type="caution">
    <text evidence="2">The sequence shown here is derived from an EMBL/GenBank/DDBJ whole genome shotgun (WGS) entry which is preliminary data.</text>
</comment>
<gene>
    <name evidence="2" type="ORF">VSS30_25075</name>
</gene>
<evidence type="ECO:0000313" key="2">
    <source>
        <dbReference type="EMBL" id="MFB8752087.1"/>
    </source>
</evidence>
<dbReference type="RefSeq" id="WP_376719573.1">
    <property type="nucleotide sequence ID" value="NZ_JAYMRR010000015.1"/>
</dbReference>
<reference evidence="2 3" key="1">
    <citation type="submission" date="2024-01" db="EMBL/GenBank/DDBJ databases">
        <title>Genome mining of biosynthetic gene clusters to explore secondary metabolites of Streptomyces sp.</title>
        <authorList>
            <person name="Baig A."/>
            <person name="Ajitkumar Shintre N."/>
            <person name="Kumar H."/>
            <person name="Anbarasu A."/>
            <person name="Ramaiah S."/>
        </authorList>
    </citation>
    <scope>NUCLEOTIDE SEQUENCE [LARGE SCALE GENOMIC DNA]</scope>
    <source>
        <strain evidence="2 3">A03</strain>
    </source>
</reference>
<accession>A0ABV5DHT0</accession>
<organism evidence="2 3">
    <name type="scientific">Streptomyces parvulus</name>
    <dbReference type="NCBI Taxonomy" id="146923"/>
    <lineage>
        <taxon>Bacteria</taxon>
        <taxon>Bacillati</taxon>
        <taxon>Actinomycetota</taxon>
        <taxon>Actinomycetes</taxon>
        <taxon>Kitasatosporales</taxon>
        <taxon>Streptomycetaceae</taxon>
        <taxon>Streptomyces</taxon>
    </lineage>
</organism>
<evidence type="ECO:0000256" key="1">
    <source>
        <dbReference type="SAM" id="MobiDB-lite"/>
    </source>
</evidence>
<dbReference type="Proteomes" id="UP001585018">
    <property type="component" value="Unassembled WGS sequence"/>
</dbReference>
<feature type="region of interest" description="Disordered" evidence="1">
    <location>
        <begin position="22"/>
        <end position="42"/>
    </location>
</feature>
<dbReference type="EMBL" id="JAYMRR010000015">
    <property type="protein sequence ID" value="MFB8752087.1"/>
    <property type="molecule type" value="Genomic_DNA"/>
</dbReference>
<sequence>MTMTGAALTTAAAVLLTACGGTGDGSSPEHERAAESSAAPPRIERPVIKLPSSFQLTFEAWNDADPQRQAVLNDAKEELRAGYAAIIANDPDSKAVAFYDTGSGRVQSKKWIKSYTDKNRRVVGELPVFDPKVTLLDDGTTASLAYCTDESKARTEHRLTGKVEGNSPDMDPEVSYVVTLRKSSAGVWQNSSVRSQRGKCAE</sequence>
<protein>
    <recommendedName>
        <fullName evidence="4">Lipoprotein</fullName>
    </recommendedName>
</protein>
<proteinExistence type="predicted"/>
<evidence type="ECO:0008006" key="4">
    <source>
        <dbReference type="Google" id="ProtNLM"/>
    </source>
</evidence>
<evidence type="ECO:0000313" key="3">
    <source>
        <dbReference type="Proteomes" id="UP001585018"/>
    </source>
</evidence>